<feature type="region of interest" description="Disordered" evidence="1">
    <location>
        <begin position="1"/>
        <end position="22"/>
    </location>
</feature>
<dbReference type="EMBL" id="CP126666">
    <property type="protein sequence ID" value="WKA12720.1"/>
    <property type="molecule type" value="Genomic_DNA"/>
</dbReference>
<evidence type="ECO:0000256" key="1">
    <source>
        <dbReference type="SAM" id="MobiDB-lite"/>
    </source>
</evidence>
<dbReference type="SMART" id="SM00271">
    <property type="entry name" value="DnaJ"/>
    <property type="match status" value="1"/>
</dbReference>
<gene>
    <name evidence="3" type="ORF">VitviT2T_030079</name>
</gene>
<dbReference type="PROSITE" id="PS50076">
    <property type="entry name" value="DNAJ_2"/>
    <property type="match status" value="1"/>
</dbReference>
<proteinExistence type="predicted"/>
<sequence>MDCSHSAMYHQKAEPQDVEGSHMSTVSRRMSTLSIHNTFSIFPKMFQSLSSSFALSSPPIHFRAGSAPSMSCSRNPCHASMQTLVEATRKPSSLYEVLRVKQTASPTEIKTAYRSLAKMYHPDASPVDSDGRNFIQIHNAYETLSDPAARAVYDLSLGSTGRRPYAYACSSGGVRGRSAHYSTRRWETDQCW</sequence>
<dbReference type="Pfam" id="PF00226">
    <property type="entry name" value="DnaJ"/>
    <property type="match status" value="1"/>
</dbReference>
<feature type="domain" description="J" evidence="2">
    <location>
        <begin position="93"/>
        <end position="157"/>
    </location>
</feature>
<dbReference type="PANTHER" id="PTHR45432:SF2">
    <property type="entry name" value="CHAPERONE PROTEIN DNAJ 11, CHLOROPLASTIC"/>
    <property type="match status" value="1"/>
</dbReference>
<evidence type="ECO:0000259" key="2">
    <source>
        <dbReference type="PROSITE" id="PS50076"/>
    </source>
</evidence>
<name>A0ABY9E1B2_VITVI</name>
<dbReference type="PANTHER" id="PTHR45432">
    <property type="entry name" value="CHAPERONE PROTEIN DNAJ 11, CHLOROPLASTIC-LIKE"/>
    <property type="match status" value="1"/>
</dbReference>
<dbReference type="PRINTS" id="PR00625">
    <property type="entry name" value="JDOMAIN"/>
</dbReference>
<dbReference type="Proteomes" id="UP001227230">
    <property type="component" value="Chromosome 19"/>
</dbReference>
<dbReference type="InterPro" id="IPR036869">
    <property type="entry name" value="J_dom_sf"/>
</dbReference>
<dbReference type="PROSITE" id="PS00636">
    <property type="entry name" value="DNAJ_1"/>
    <property type="match status" value="1"/>
</dbReference>
<evidence type="ECO:0000313" key="4">
    <source>
        <dbReference type="Proteomes" id="UP001227230"/>
    </source>
</evidence>
<keyword evidence="4" id="KW-1185">Reference proteome</keyword>
<dbReference type="CDD" id="cd06257">
    <property type="entry name" value="DnaJ"/>
    <property type="match status" value="1"/>
</dbReference>
<dbReference type="InterPro" id="IPR001623">
    <property type="entry name" value="DnaJ_domain"/>
</dbReference>
<reference evidence="3 4" key="1">
    <citation type="journal article" date="2023" name="Hortic Res">
        <title>The complete reference genome for grapevine (Vitis vinifera L.) genetics and breeding.</title>
        <authorList>
            <person name="Shi X."/>
            <person name="Cao S."/>
            <person name="Wang X."/>
            <person name="Huang S."/>
            <person name="Wang Y."/>
            <person name="Liu Z."/>
            <person name="Liu W."/>
            <person name="Leng X."/>
            <person name="Peng Y."/>
            <person name="Wang N."/>
            <person name="Wang Y."/>
            <person name="Ma Z."/>
            <person name="Xu X."/>
            <person name="Zhang F."/>
            <person name="Xue H."/>
            <person name="Zhong H."/>
            <person name="Wang Y."/>
            <person name="Zhang K."/>
            <person name="Velt A."/>
            <person name="Avia K."/>
            <person name="Holtgrawe D."/>
            <person name="Grimplet J."/>
            <person name="Matus J.T."/>
            <person name="Ware D."/>
            <person name="Wu X."/>
            <person name="Wang H."/>
            <person name="Liu C."/>
            <person name="Fang Y."/>
            <person name="Rustenholz C."/>
            <person name="Cheng Z."/>
            <person name="Xiao H."/>
            <person name="Zhou Y."/>
        </authorList>
    </citation>
    <scope>NUCLEOTIDE SEQUENCE [LARGE SCALE GENOMIC DNA]</scope>
    <source>
        <strain evidence="4">cv. Pinot noir / PN40024</strain>
        <tissue evidence="3">Leaf</tissue>
    </source>
</reference>
<evidence type="ECO:0000313" key="3">
    <source>
        <dbReference type="EMBL" id="WKA12720.1"/>
    </source>
</evidence>
<accession>A0ABY9E1B2</accession>
<dbReference type="Gene3D" id="1.10.287.110">
    <property type="entry name" value="DnaJ domain"/>
    <property type="match status" value="1"/>
</dbReference>
<organism evidence="3 4">
    <name type="scientific">Vitis vinifera</name>
    <name type="common">Grape</name>
    <dbReference type="NCBI Taxonomy" id="29760"/>
    <lineage>
        <taxon>Eukaryota</taxon>
        <taxon>Viridiplantae</taxon>
        <taxon>Streptophyta</taxon>
        <taxon>Embryophyta</taxon>
        <taxon>Tracheophyta</taxon>
        <taxon>Spermatophyta</taxon>
        <taxon>Magnoliopsida</taxon>
        <taxon>eudicotyledons</taxon>
        <taxon>Gunneridae</taxon>
        <taxon>Pentapetalae</taxon>
        <taxon>rosids</taxon>
        <taxon>Vitales</taxon>
        <taxon>Vitaceae</taxon>
        <taxon>Viteae</taxon>
        <taxon>Vitis</taxon>
    </lineage>
</organism>
<dbReference type="InterPro" id="IPR018253">
    <property type="entry name" value="DnaJ_domain_CS"/>
</dbReference>
<protein>
    <recommendedName>
        <fullName evidence="2">J domain-containing protein</fullName>
    </recommendedName>
</protein>
<dbReference type="SUPFAM" id="SSF46565">
    <property type="entry name" value="Chaperone J-domain"/>
    <property type="match status" value="1"/>
</dbReference>